<sequence length="284" mass="31685">MNKELETAIMTAGDLPTIPIVATKVMQLIESETATAEELARIVASDPAVAARVIKISNSSFYGCQRQIQTLSSAIVILGFNTLKSLVVAASVKQVYKPFGLTEKMLWEHSFAAGLAARIIAGNTRAANEEESFLAGLFHDIGKIIMNSLDKDKFQAVMQRCYNERISFEDAETSIYPFSHDEVGAYVIKKWNFPDALTNAILQHHKFKFSNHEDIYQVNLTAVVGLADMFCLKLGIGERQPDETLDLDSSVFAQQLKLDGNRINMLLELFKEAFDRDKTYFVTS</sequence>
<evidence type="ECO:0000259" key="1">
    <source>
        <dbReference type="PROSITE" id="PS51833"/>
    </source>
</evidence>
<gene>
    <name evidence="2" type="ordered locus">Gura_4190</name>
</gene>
<dbReference type="InterPro" id="IPR013976">
    <property type="entry name" value="HDOD"/>
</dbReference>
<dbReference type="HOGENOM" id="CLU_048246_4_2_7"/>
<protein>
    <submittedName>
        <fullName evidence="2">Metal dependent phosphohydrolase</fullName>
    </submittedName>
</protein>
<dbReference type="EMBL" id="CP000698">
    <property type="protein sequence ID" value="ABQ28333.1"/>
    <property type="molecule type" value="Genomic_DNA"/>
</dbReference>
<dbReference type="SUPFAM" id="SSF109604">
    <property type="entry name" value="HD-domain/PDEase-like"/>
    <property type="match status" value="1"/>
</dbReference>
<dbReference type="AlphaFoldDB" id="A5G965"/>
<dbReference type="Pfam" id="PF08668">
    <property type="entry name" value="HDOD"/>
    <property type="match status" value="1"/>
</dbReference>
<keyword evidence="3" id="KW-1185">Reference proteome</keyword>
<dbReference type="InterPro" id="IPR052340">
    <property type="entry name" value="RNase_Y/CdgJ"/>
</dbReference>
<dbReference type="PROSITE" id="PS51833">
    <property type="entry name" value="HDOD"/>
    <property type="match status" value="1"/>
</dbReference>
<evidence type="ECO:0000313" key="3">
    <source>
        <dbReference type="Proteomes" id="UP000006695"/>
    </source>
</evidence>
<dbReference type="Proteomes" id="UP000006695">
    <property type="component" value="Chromosome"/>
</dbReference>
<dbReference type="GO" id="GO:0016787">
    <property type="term" value="F:hydrolase activity"/>
    <property type="evidence" value="ECO:0007669"/>
    <property type="project" value="UniProtKB-KW"/>
</dbReference>
<feature type="domain" description="HDOD" evidence="1">
    <location>
        <begin position="15"/>
        <end position="207"/>
    </location>
</feature>
<name>A5G965_GEOUR</name>
<keyword evidence="2" id="KW-0378">Hydrolase</keyword>
<dbReference type="OrthoDB" id="9773799at2"/>
<dbReference type="InterPro" id="IPR003607">
    <property type="entry name" value="HD/PDEase_dom"/>
</dbReference>
<dbReference type="NCBIfam" id="TIGR00277">
    <property type="entry name" value="HDIG"/>
    <property type="match status" value="1"/>
</dbReference>
<dbReference type="Gene3D" id="1.10.3210.10">
    <property type="entry name" value="Hypothetical protein af1432"/>
    <property type="match status" value="1"/>
</dbReference>
<proteinExistence type="predicted"/>
<dbReference type="STRING" id="351605.Gura_4190"/>
<accession>A5G965</accession>
<dbReference type="RefSeq" id="WP_011940964.1">
    <property type="nucleotide sequence ID" value="NC_009483.1"/>
</dbReference>
<organism evidence="2 3">
    <name type="scientific">Geotalea uraniireducens (strain Rf4)</name>
    <name type="common">Geobacter uraniireducens</name>
    <dbReference type="NCBI Taxonomy" id="351605"/>
    <lineage>
        <taxon>Bacteria</taxon>
        <taxon>Pseudomonadati</taxon>
        <taxon>Thermodesulfobacteriota</taxon>
        <taxon>Desulfuromonadia</taxon>
        <taxon>Geobacterales</taxon>
        <taxon>Geobacteraceae</taxon>
        <taxon>Geotalea</taxon>
    </lineage>
</organism>
<dbReference type="InterPro" id="IPR006675">
    <property type="entry name" value="HDIG_dom"/>
</dbReference>
<dbReference type="PANTHER" id="PTHR33525:SF3">
    <property type="entry name" value="RIBONUCLEASE Y"/>
    <property type="match status" value="1"/>
</dbReference>
<evidence type="ECO:0000313" key="2">
    <source>
        <dbReference type="EMBL" id="ABQ28333.1"/>
    </source>
</evidence>
<reference evidence="2 3" key="1">
    <citation type="submission" date="2007-05" db="EMBL/GenBank/DDBJ databases">
        <title>Complete sequence of Geobacter uraniireducens Rf4.</title>
        <authorList>
            <consortium name="US DOE Joint Genome Institute"/>
            <person name="Copeland A."/>
            <person name="Lucas S."/>
            <person name="Lapidus A."/>
            <person name="Barry K."/>
            <person name="Detter J.C."/>
            <person name="Glavina del Rio T."/>
            <person name="Hammon N."/>
            <person name="Israni S."/>
            <person name="Dalin E."/>
            <person name="Tice H."/>
            <person name="Pitluck S."/>
            <person name="Chertkov O."/>
            <person name="Brettin T."/>
            <person name="Bruce D."/>
            <person name="Han C."/>
            <person name="Schmutz J."/>
            <person name="Larimer F."/>
            <person name="Land M."/>
            <person name="Hauser L."/>
            <person name="Kyrpides N."/>
            <person name="Mikhailova N."/>
            <person name="Shelobolina E."/>
            <person name="Aklujkar M."/>
            <person name="Lovley D."/>
            <person name="Richardson P."/>
        </authorList>
    </citation>
    <scope>NUCLEOTIDE SEQUENCE [LARGE SCALE GENOMIC DNA]</scope>
    <source>
        <strain evidence="2 3">Rf4</strain>
    </source>
</reference>
<dbReference type="SMART" id="SM00471">
    <property type="entry name" value="HDc"/>
    <property type="match status" value="1"/>
</dbReference>
<dbReference type="PANTHER" id="PTHR33525">
    <property type="match status" value="1"/>
</dbReference>
<dbReference type="KEGG" id="gur:Gura_4190"/>